<comment type="caution">
    <text evidence="1">The sequence shown here is derived from an EMBL/GenBank/DDBJ whole genome shotgun (WGS) entry which is preliminary data.</text>
</comment>
<reference evidence="1 2" key="1">
    <citation type="journal article" date="2018" name="Front. Microbiol.">
        <title>Genome-Based Analysis Reveals the Taxonomy and Diversity of the Family Idiomarinaceae.</title>
        <authorList>
            <person name="Liu Y."/>
            <person name="Lai Q."/>
            <person name="Shao Z."/>
        </authorList>
    </citation>
    <scope>NUCLEOTIDE SEQUENCE [LARGE SCALE GENOMIC DNA]</scope>
    <source>
        <strain evidence="1 2">GBSy1</strain>
    </source>
</reference>
<dbReference type="RefSeq" id="WP_126789568.1">
    <property type="nucleotide sequence ID" value="NZ_PIPN01000004.1"/>
</dbReference>
<dbReference type="EMBL" id="PIPN01000004">
    <property type="protein sequence ID" value="RUO29303.1"/>
    <property type="molecule type" value="Genomic_DNA"/>
</dbReference>
<name>A0ABY0BY84_9GAMM</name>
<evidence type="ECO:0000313" key="2">
    <source>
        <dbReference type="Proteomes" id="UP000287410"/>
    </source>
</evidence>
<organism evidence="1 2">
    <name type="scientific">Aliidiomarina sedimenti</name>
    <dbReference type="NCBI Taxonomy" id="1933879"/>
    <lineage>
        <taxon>Bacteria</taxon>
        <taxon>Pseudomonadati</taxon>
        <taxon>Pseudomonadota</taxon>
        <taxon>Gammaproteobacteria</taxon>
        <taxon>Alteromonadales</taxon>
        <taxon>Idiomarinaceae</taxon>
        <taxon>Aliidiomarina</taxon>
    </lineage>
</organism>
<evidence type="ECO:0000313" key="1">
    <source>
        <dbReference type="EMBL" id="RUO29303.1"/>
    </source>
</evidence>
<keyword evidence="2" id="KW-1185">Reference proteome</keyword>
<gene>
    <name evidence="1" type="ORF">CWE12_09990</name>
</gene>
<dbReference type="Proteomes" id="UP000287410">
    <property type="component" value="Unassembled WGS sequence"/>
</dbReference>
<sequence>MVSATQPEFREQQLTSSMLALGTERLALIGKHSSLLMQAYLQGELAESQLSDRAIRKLVQANLIYQPDESRGFILRPQLADLIASMVTDENRRHINADVADKLETIRLRVKTYRDAQQRGDTTKAQFQLQLLTGLVHDLGGQFGEAIDSLWHRLNSNFGFVASLADKIRENHRAQQQIGRLLDGLNYVDFAELIALGEGDVHLRKLLVSQLQRQLNAHHSSLLEVQRRLVQLMGRYREQQARSVLLTNMASFLREHSNFQVGDYAWRSQVPELINQAQPIVPAAAISLDQHAAVEVATGLMANMPRPALNKESVPSEQAERVATVANQEVEARQQALKADVEALLLHVVDQQGKQQAGVSALQYRREKNLNWDAEVWLLQILGEYQSLPPQQRHLFSLRRDEQRAHPFNDLLLIADLELSFQPASQGQAQSLT</sequence>
<evidence type="ECO:0008006" key="3">
    <source>
        <dbReference type="Google" id="ProtNLM"/>
    </source>
</evidence>
<proteinExistence type="predicted"/>
<accession>A0ABY0BY84</accession>
<protein>
    <recommendedName>
        <fullName evidence="3">DUF3375 domain-containing protein</fullName>
    </recommendedName>
</protein>